<dbReference type="Proteomes" id="UP000031561">
    <property type="component" value="Unassembled WGS sequence"/>
</dbReference>
<feature type="transmembrane region" description="Helical" evidence="1">
    <location>
        <begin position="7"/>
        <end position="39"/>
    </location>
</feature>
<dbReference type="PANTHER" id="PTHR39165:SF1">
    <property type="entry name" value="DUF456 DOMAIN-CONTAINING PROTEIN"/>
    <property type="match status" value="1"/>
</dbReference>
<evidence type="ECO:0000313" key="2">
    <source>
        <dbReference type="EMBL" id="MCM1984317.1"/>
    </source>
</evidence>
<accession>A0ABD4T6F4</accession>
<keyword evidence="1" id="KW-1133">Transmembrane helix</keyword>
<dbReference type="EMBL" id="JTHE03000091">
    <property type="protein sequence ID" value="MCM1984317.1"/>
    <property type="molecule type" value="Genomic_DNA"/>
</dbReference>
<comment type="caution">
    <text evidence="2">The sequence shown here is derived from an EMBL/GenBank/DDBJ whole genome shotgun (WGS) entry which is preliminary data.</text>
</comment>
<feature type="transmembrane region" description="Helical" evidence="1">
    <location>
        <begin position="108"/>
        <end position="126"/>
    </location>
</feature>
<dbReference type="RefSeq" id="WP_166276102.1">
    <property type="nucleotide sequence ID" value="NZ_JTHE03000091.1"/>
</dbReference>
<feature type="transmembrane region" description="Helical" evidence="1">
    <location>
        <begin position="45"/>
        <end position="70"/>
    </location>
</feature>
<keyword evidence="3" id="KW-1185">Reference proteome</keyword>
<evidence type="ECO:0000256" key="1">
    <source>
        <dbReference type="SAM" id="Phobius"/>
    </source>
</evidence>
<dbReference type="Pfam" id="PF04306">
    <property type="entry name" value="DUF456"/>
    <property type="match status" value="1"/>
</dbReference>
<dbReference type="PANTHER" id="PTHR39165">
    <property type="entry name" value="IG HYPOTHETICAL 17883"/>
    <property type="match status" value="1"/>
</dbReference>
<protein>
    <submittedName>
        <fullName evidence="2">DUF456 family protein</fullName>
    </submittedName>
</protein>
<gene>
    <name evidence="2" type="ORF">QQ91_0015955</name>
</gene>
<keyword evidence="1" id="KW-0812">Transmembrane</keyword>
<feature type="transmembrane region" description="Helical" evidence="1">
    <location>
        <begin position="82"/>
        <end position="102"/>
    </location>
</feature>
<feature type="transmembrane region" description="Helical" evidence="1">
    <location>
        <begin position="138"/>
        <end position="164"/>
    </location>
</feature>
<reference evidence="2 3" key="1">
    <citation type="journal article" date="2015" name="Genome Announc.">
        <title>Draft Genome Sequence of Filamentous Marine Cyanobacterium Lyngbya confervoides Strain BDU141951.</title>
        <authorList>
            <person name="Chandrababunaidu M.M."/>
            <person name="Sen D."/>
            <person name="Tripathy S."/>
        </authorList>
    </citation>
    <scope>NUCLEOTIDE SEQUENCE [LARGE SCALE GENOMIC DNA]</scope>
    <source>
        <strain evidence="2 3">BDU141951</strain>
    </source>
</reference>
<name>A0ABD4T6F4_9CYAN</name>
<sequence>MAIYWLLVAVMGIGVVGAFVPGLPGMTLILACVMIWGLIHGFSTIGIALAATIGLWVLSFGVDFLATLWGMQKAGASKWGQIGAIIGMVAGFLGLLPTLPIGGPLGPLIGIFIGPLLGALIGEYLYCRNLKTACKAALGVLVSTLVGNMIQGFLAIAAMAVFLATTLPRMTAL</sequence>
<dbReference type="AlphaFoldDB" id="A0ABD4T6F4"/>
<dbReference type="InterPro" id="IPR007403">
    <property type="entry name" value="DUF456"/>
</dbReference>
<keyword evidence="1" id="KW-0472">Membrane</keyword>
<organism evidence="2 3">
    <name type="scientific">Lyngbya confervoides BDU141951</name>
    <dbReference type="NCBI Taxonomy" id="1574623"/>
    <lineage>
        <taxon>Bacteria</taxon>
        <taxon>Bacillati</taxon>
        <taxon>Cyanobacteriota</taxon>
        <taxon>Cyanophyceae</taxon>
        <taxon>Oscillatoriophycideae</taxon>
        <taxon>Oscillatoriales</taxon>
        <taxon>Microcoleaceae</taxon>
        <taxon>Lyngbya</taxon>
    </lineage>
</organism>
<proteinExistence type="predicted"/>
<evidence type="ECO:0000313" key="3">
    <source>
        <dbReference type="Proteomes" id="UP000031561"/>
    </source>
</evidence>